<dbReference type="SUPFAM" id="SSF48264">
    <property type="entry name" value="Cytochrome P450"/>
    <property type="match status" value="1"/>
</dbReference>
<dbReference type="Pfam" id="PF00067">
    <property type="entry name" value="p450"/>
    <property type="match status" value="1"/>
</dbReference>
<dbReference type="PRINTS" id="PR00385">
    <property type="entry name" value="P450"/>
</dbReference>
<evidence type="ECO:0000256" key="2">
    <source>
        <dbReference type="ARBA" id="ARBA00022723"/>
    </source>
</evidence>
<dbReference type="OrthoDB" id="1470350at2759"/>
<evidence type="ECO:0000256" key="5">
    <source>
        <dbReference type="RuleBase" id="RU000461"/>
    </source>
</evidence>
<keyword evidence="2 4" id="KW-0479">Metal-binding</keyword>
<keyword evidence="5" id="KW-0503">Monooxygenase</keyword>
<comment type="cofactor">
    <cofactor evidence="1 4">
        <name>heme</name>
        <dbReference type="ChEBI" id="CHEBI:30413"/>
    </cofactor>
</comment>
<evidence type="ECO:0000256" key="3">
    <source>
        <dbReference type="ARBA" id="ARBA00023004"/>
    </source>
</evidence>
<dbReference type="PROSITE" id="PS00086">
    <property type="entry name" value="CYTOCHROME_P450"/>
    <property type="match status" value="1"/>
</dbReference>
<keyword evidence="3 4" id="KW-0408">Iron</keyword>
<evidence type="ECO:0000313" key="6">
    <source>
        <dbReference type="EMBL" id="PSN72886.1"/>
    </source>
</evidence>
<proteinExistence type="inferred from homology"/>
<dbReference type="GO" id="GO:0004497">
    <property type="term" value="F:monooxygenase activity"/>
    <property type="evidence" value="ECO:0007669"/>
    <property type="project" value="UniProtKB-KW"/>
</dbReference>
<dbReference type="GO" id="GO:0020037">
    <property type="term" value="F:heme binding"/>
    <property type="evidence" value="ECO:0007669"/>
    <property type="project" value="InterPro"/>
</dbReference>
<organism evidence="6 7">
    <name type="scientific">Corynespora cassiicola Philippines</name>
    <dbReference type="NCBI Taxonomy" id="1448308"/>
    <lineage>
        <taxon>Eukaryota</taxon>
        <taxon>Fungi</taxon>
        <taxon>Dikarya</taxon>
        <taxon>Ascomycota</taxon>
        <taxon>Pezizomycotina</taxon>
        <taxon>Dothideomycetes</taxon>
        <taxon>Pleosporomycetidae</taxon>
        <taxon>Pleosporales</taxon>
        <taxon>Corynesporascaceae</taxon>
        <taxon>Corynespora</taxon>
    </lineage>
</organism>
<dbReference type="STRING" id="1448308.A0A2T2P5W5"/>
<dbReference type="InterPro" id="IPR002401">
    <property type="entry name" value="Cyt_P450_E_grp-I"/>
</dbReference>
<dbReference type="GO" id="GO:0005506">
    <property type="term" value="F:iron ion binding"/>
    <property type="evidence" value="ECO:0007669"/>
    <property type="project" value="InterPro"/>
</dbReference>
<dbReference type="EMBL" id="KZ678129">
    <property type="protein sequence ID" value="PSN72886.1"/>
    <property type="molecule type" value="Genomic_DNA"/>
</dbReference>
<evidence type="ECO:0000313" key="7">
    <source>
        <dbReference type="Proteomes" id="UP000240883"/>
    </source>
</evidence>
<dbReference type="PANTHER" id="PTHR24305:SF164">
    <property type="entry name" value="P450, PUTATIVE (EUROFUNG)-RELATED"/>
    <property type="match status" value="1"/>
</dbReference>
<dbReference type="CDD" id="cd11059">
    <property type="entry name" value="CYP_fungal"/>
    <property type="match status" value="1"/>
</dbReference>
<sequence>MAVLSLPLLLASGLLVCVAIIVKRIRSPLSAIPGPWLNKLTSVPLKYHELRANRTRYIQSLHERYGNAVRIGPNEVAFASLDAMREIYMSKGSGYDKTEFYNLFKQFGIRTMFSTLDKEKHAKRRRIIADRYANTNIVREESLHGIEERSRSFTEKCLKLPGQEMDIYLFLHAYAFDCVTHHLFHPYGSDSINQIADEEMLRETVFDSSLVGRLLIHYNPTLGKFIHQSGVFGKPRGVNKAKALVLDAVDKRDVADFTLVNRLQDEKLGLNKLDIASECMDHMLAGIETTGDALCFLMWQISQPGYKTIQRALHSELEASSHIPFEQLPYLDALVKEGLRMFPSIPMSFPRYVPRGGRSIDNFWVPEGTVVSCQPFSLHRMDDTVFPDPHVFRPERWLEKEGELERNRLFFAFSNGGRGCIGRHLAIVEMKVLLRDLYSRFSTIPAEGMDADMAMDDQIFTSRPKDQRCILKFTTIDEMDKIRLR</sequence>
<name>A0A2T2P5W5_CORCC</name>
<accession>A0A2T2P5W5</accession>
<dbReference type="GO" id="GO:0016705">
    <property type="term" value="F:oxidoreductase activity, acting on paired donors, with incorporation or reduction of molecular oxygen"/>
    <property type="evidence" value="ECO:0007669"/>
    <property type="project" value="InterPro"/>
</dbReference>
<feature type="binding site" description="axial binding residue" evidence="4">
    <location>
        <position position="420"/>
    </location>
    <ligand>
        <name>heme</name>
        <dbReference type="ChEBI" id="CHEBI:30413"/>
    </ligand>
    <ligandPart>
        <name>Fe</name>
        <dbReference type="ChEBI" id="CHEBI:18248"/>
    </ligandPart>
</feature>
<gene>
    <name evidence="6" type="ORF">BS50DRAFT_568495</name>
</gene>
<reference evidence="6 7" key="1">
    <citation type="journal article" date="2018" name="Front. Microbiol.">
        <title>Genome-Wide Analysis of Corynespora cassiicola Leaf Fall Disease Putative Effectors.</title>
        <authorList>
            <person name="Lopez D."/>
            <person name="Ribeiro S."/>
            <person name="Label P."/>
            <person name="Fumanal B."/>
            <person name="Venisse J.S."/>
            <person name="Kohler A."/>
            <person name="de Oliveira R.R."/>
            <person name="Labutti K."/>
            <person name="Lipzen A."/>
            <person name="Lail K."/>
            <person name="Bauer D."/>
            <person name="Ohm R.A."/>
            <person name="Barry K.W."/>
            <person name="Spatafora J."/>
            <person name="Grigoriev I.V."/>
            <person name="Martin F.M."/>
            <person name="Pujade-Renaud V."/>
        </authorList>
    </citation>
    <scope>NUCLEOTIDE SEQUENCE [LARGE SCALE GENOMIC DNA]</scope>
    <source>
        <strain evidence="6 7">Philippines</strain>
    </source>
</reference>
<dbReference type="InterPro" id="IPR001128">
    <property type="entry name" value="Cyt_P450"/>
</dbReference>
<dbReference type="InterPro" id="IPR017972">
    <property type="entry name" value="Cyt_P450_CS"/>
</dbReference>
<dbReference type="InterPro" id="IPR036396">
    <property type="entry name" value="Cyt_P450_sf"/>
</dbReference>
<dbReference type="Gene3D" id="1.10.630.10">
    <property type="entry name" value="Cytochrome P450"/>
    <property type="match status" value="1"/>
</dbReference>
<dbReference type="AlphaFoldDB" id="A0A2T2P5W5"/>
<dbReference type="InterPro" id="IPR050121">
    <property type="entry name" value="Cytochrome_P450_monoxygenase"/>
</dbReference>
<keyword evidence="7" id="KW-1185">Reference proteome</keyword>
<evidence type="ECO:0000256" key="4">
    <source>
        <dbReference type="PIRSR" id="PIRSR602401-1"/>
    </source>
</evidence>
<evidence type="ECO:0000256" key="1">
    <source>
        <dbReference type="ARBA" id="ARBA00001971"/>
    </source>
</evidence>
<protein>
    <submittedName>
        <fullName evidence="6">Cytochrome P450</fullName>
    </submittedName>
</protein>
<dbReference type="Proteomes" id="UP000240883">
    <property type="component" value="Unassembled WGS sequence"/>
</dbReference>
<keyword evidence="4 5" id="KW-0349">Heme</keyword>
<keyword evidence="5" id="KW-0560">Oxidoreductase</keyword>
<comment type="similarity">
    <text evidence="5">Belongs to the cytochrome P450 family.</text>
</comment>
<dbReference type="PANTHER" id="PTHR24305">
    <property type="entry name" value="CYTOCHROME P450"/>
    <property type="match status" value="1"/>
</dbReference>
<dbReference type="PRINTS" id="PR00463">
    <property type="entry name" value="EP450I"/>
</dbReference>